<sequence length="78" mass="9461">MTQQPYDDSNWREEYKNYTSNKRYLELLENGPKSLSQSWLLGALYNEWKQMKGYNKYDAKENTGQLQSSFKDFNKKYE</sequence>
<dbReference type="AlphaFoldDB" id="A0A383DA97"/>
<evidence type="ECO:0000313" key="1">
    <source>
        <dbReference type="EMBL" id="SVE41251.1"/>
    </source>
</evidence>
<organism evidence="1">
    <name type="scientific">marine metagenome</name>
    <dbReference type="NCBI Taxonomy" id="408172"/>
    <lineage>
        <taxon>unclassified sequences</taxon>
        <taxon>metagenomes</taxon>
        <taxon>ecological metagenomes</taxon>
    </lineage>
</organism>
<reference evidence="1" key="1">
    <citation type="submission" date="2018-05" db="EMBL/GenBank/DDBJ databases">
        <authorList>
            <person name="Lanie J.A."/>
            <person name="Ng W.-L."/>
            <person name="Kazmierczak K.M."/>
            <person name="Andrzejewski T.M."/>
            <person name="Davidsen T.M."/>
            <person name="Wayne K.J."/>
            <person name="Tettelin H."/>
            <person name="Glass J.I."/>
            <person name="Rusch D."/>
            <person name="Podicherti R."/>
            <person name="Tsui H.-C.T."/>
            <person name="Winkler M.E."/>
        </authorList>
    </citation>
    <scope>NUCLEOTIDE SEQUENCE</scope>
</reference>
<proteinExistence type="predicted"/>
<name>A0A383DA97_9ZZZZ</name>
<accession>A0A383DA97</accession>
<protein>
    <submittedName>
        <fullName evidence="1">Uncharacterized protein</fullName>
    </submittedName>
</protein>
<dbReference type="EMBL" id="UINC01215528">
    <property type="protein sequence ID" value="SVE41251.1"/>
    <property type="molecule type" value="Genomic_DNA"/>
</dbReference>
<gene>
    <name evidence="1" type="ORF">METZ01_LOCUS494105</name>
</gene>